<evidence type="ECO:0000256" key="1">
    <source>
        <dbReference type="SAM" id="SignalP"/>
    </source>
</evidence>
<sequence>MKMIKLIYILLFPMIACCSGCSDDNGVTPPEPEDSTITPDPNAKYQSYHKLVMAGYQGWHAAEGDESKRGWYHYQKNGCGFFPGCTNVDLWPDVSEYSITYETSFKYPDGASAYVYSPYDESTVDVHFKWMKDYGLDGVHMQRFVGEIKPTNTKGKRHFNQVLANALKAAKKYERAISVMYDLSGCSSSDVAYLETDWNELVETFDLLDSKENPTYLQHNGKPLVTIWGVGFNDNRAYSLSDVNALMDKLIATKKVSIMLGVPYYWRTFGSDTQSNSLLHDMIRKADIIMPWAVGRYGMANYNPNNVAEDVKWCKANRVDYVPLVFPGFSWANMHNDPSLYNSIPRLAGDFLWRQIAGAKTEGAQALYVAMFDEIDEGTAIYKVNNESNVPLNGDSGLKFVGIEDSLGTDYYLWLTGQGAHWFHGEGIYGIKKPSR</sequence>
<protein>
    <submittedName>
        <fullName evidence="2">Xylosidase</fullName>
    </submittedName>
</protein>
<dbReference type="Gene3D" id="3.20.20.80">
    <property type="entry name" value="Glycosidases"/>
    <property type="match status" value="1"/>
</dbReference>
<dbReference type="RefSeq" id="WP_112749615.1">
    <property type="nucleotide sequence ID" value="NZ_QMFY01000020.1"/>
</dbReference>
<dbReference type="CDD" id="cd11576">
    <property type="entry name" value="GH99_GH71_like_2"/>
    <property type="match status" value="1"/>
</dbReference>
<dbReference type="EMBL" id="QMFY01000020">
    <property type="protein sequence ID" value="RAV98203.1"/>
    <property type="molecule type" value="Genomic_DNA"/>
</dbReference>
<keyword evidence="3" id="KW-1185">Reference proteome</keyword>
<evidence type="ECO:0000313" key="2">
    <source>
        <dbReference type="EMBL" id="RAV98203.1"/>
    </source>
</evidence>
<gene>
    <name evidence="2" type="ORF">DQQ10_24675</name>
</gene>
<dbReference type="Proteomes" id="UP000251889">
    <property type="component" value="Unassembled WGS sequence"/>
</dbReference>
<feature type="signal peptide" evidence="1">
    <location>
        <begin position="1"/>
        <end position="18"/>
    </location>
</feature>
<keyword evidence="1" id="KW-0732">Signal</keyword>
<organism evidence="2 3">
    <name type="scientific">Pseudochryseolinea flava</name>
    <dbReference type="NCBI Taxonomy" id="2059302"/>
    <lineage>
        <taxon>Bacteria</taxon>
        <taxon>Pseudomonadati</taxon>
        <taxon>Bacteroidota</taxon>
        <taxon>Cytophagia</taxon>
        <taxon>Cytophagales</taxon>
        <taxon>Fulvivirgaceae</taxon>
        <taxon>Pseudochryseolinea</taxon>
    </lineage>
</organism>
<dbReference type="OrthoDB" id="9783748at2"/>
<reference evidence="2 3" key="1">
    <citation type="submission" date="2018-06" db="EMBL/GenBank/DDBJ databases">
        <title>Chryseolinea flavus sp. nov., a member of the phylum Bacteroidetes isolated from soil.</title>
        <authorList>
            <person name="Li Y."/>
            <person name="Wang J."/>
        </authorList>
    </citation>
    <scope>NUCLEOTIDE SEQUENCE [LARGE SCALE GENOMIC DNA]</scope>
    <source>
        <strain evidence="2 3">SDU1-6</strain>
    </source>
</reference>
<dbReference type="AlphaFoldDB" id="A0A364XV85"/>
<feature type="chain" id="PRO_5016761011" evidence="1">
    <location>
        <begin position="19"/>
        <end position="436"/>
    </location>
</feature>
<proteinExistence type="predicted"/>
<comment type="caution">
    <text evidence="2">The sequence shown here is derived from an EMBL/GenBank/DDBJ whole genome shotgun (WGS) entry which is preliminary data.</text>
</comment>
<evidence type="ECO:0000313" key="3">
    <source>
        <dbReference type="Proteomes" id="UP000251889"/>
    </source>
</evidence>
<name>A0A364XV85_9BACT</name>
<accession>A0A364XV85</accession>